<dbReference type="Proteomes" id="UP001485459">
    <property type="component" value="Chromosome"/>
</dbReference>
<feature type="signal peptide" evidence="2">
    <location>
        <begin position="1"/>
        <end position="20"/>
    </location>
</feature>
<reference evidence="4" key="1">
    <citation type="submission" date="2024-03" db="EMBL/GenBank/DDBJ databases">
        <title>Chitinophaga horti sp. nov., isolated from garden soil.</title>
        <authorList>
            <person name="Lee D.S."/>
            <person name="Han D.M."/>
            <person name="Baek J.H."/>
            <person name="Choi D.G."/>
            <person name="Jeon J.H."/>
            <person name="Jeon C.O."/>
        </authorList>
    </citation>
    <scope>NUCLEOTIDE SEQUENCE [LARGE SCALE GENOMIC DNA]</scope>
    <source>
        <strain evidence="4">GPA1</strain>
    </source>
</reference>
<evidence type="ECO:0000256" key="1">
    <source>
        <dbReference type="SAM" id="MobiDB-lite"/>
    </source>
</evidence>
<dbReference type="EMBL" id="CP149822">
    <property type="protein sequence ID" value="WZN40747.1"/>
    <property type="molecule type" value="Genomic_DNA"/>
</dbReference>
<feature type="region of interest" description="Disordered" evidence="1">
    <location>
        <begin position="47"/>
        <end position="102"/>
    </location>
</feature>
<feature type="compositionally biased region" description="Polar residues" evidence="1">
    <location>
        <begin position="91"/>
        <end position="102"/>
    </location>
</feature>
<keyword evidence="4" id="KW-1185">Reference proteome</keyword>
<evidence type="ECO:0000313" key="3">
    <source>
        <dbReference type="EMBL" id="WZN40747.1"/>
    </source>
</evidence>
<proteinExistence type="predicted"/>
<feature type="chain" id="PRO_5047078790" evidence="2">
    <location>
        <begin position="21"/>
        <end position="102"/>
    </location>
</feature>
<name>A0ABZ2YN61_9BACT</name>
<evidence type="ECO:0000256" key="2">
    <source>
        <dbReference type="SAM" id="SignalP"/>
    </source>
</evidence>
<organism evidence="3 4">
    <name type="scientific">Chitinophaga pollutisoli</name>
    <dbReference type="NCBI Taxonomy" id="3133966"/>
    <lineage>
        <taxon>Bacteria</taxon>
        <taxon>Pseudomonadati</taxon>
        <taxon>Bacteroidota</taxon>
        <taxon>Chitinophagia</taxon>
        <taxon>Chitinophagales</taxon>
        <taxon>Chitinophagaceae</taxon>
        <taxon>Chitinophaga</taxon>
    </lineage>
</organism>
<protein>
    <submittedName>
        <fullName evidence="3">Uncharacterized protein</fullName>
    </submittedName>
</protein>
<evidence type="ECO:0000313" key="4">
    <source>
        <dbReference type="Proteomes" id="UP001485459"/>
    </source>
</evidence>
<keyword evidence="2" id="KW-0732">Signal</keyword>
<dbReference type="RefSeq" id="WP_341835612.1">
    <property type="nucleotide sequence ID" value="NZ_CP149822.1"/>
</dbReference>
<gene>
    <name evidence="3" type="ORF">WJU16_22550</name>
</gene>
<sequence length="102" mass="11017">MKKIQVMLCLFLVTGSSAYAQRFLKNMASRAENAATNKAGNAVEKTVNAASDEILNGPKKKDEPANKKSPGTAEEKSATDAKAAAPRCWPTPNSTSWRANRY</sequence>
<accession>A0ABZ2YN61</accession>